<dbReference type="Proteomes" id="UP001163046">
    <property type="component" value="Unassembled WGS sequence"/>
</dbReference>
<reference evidence="3" key="1">
    <citation type="submission" date="2023-01" db="EMBL/GenBank/DDBJ databases">
        <title>Genome assembly of the deep-sea coral Lophelia pertusa.</title>
        <authorList>
            <person name="Herrera S."/>
            <person name="Cordes E."/>
        </authorList>
    </citation>
    <scope>NUCLEOTIDE SEQUENCE</scope>
    <source>
        <strain evidence="3">USNM1676648</strain>
        <tissue evidence="3">Polyp</tissue>
    </source>
</reference>
<keyword evidence="4" id="KW-1185">Reference proteome</keyword>
<dbReference type="AlphaFoldDB" id="A0A9W9YL20"/>
<dbReference type="OrthoDB" id="5990503at2759"/>
<comment type="caution">
    <text evidence="3">The sequence shown here is derived from an EMBL/GenBank/DDBJ whole genome shotgun (WGS) entry which is preliminary data.</text>
</comment>
<feature type="region of interest" description="Disordered" evidence="1">
    <location>
        <begin position="65"/>
        <end position="118"/>
    </location>
</feature>
<protein>
    <submittedName>
        <fullName evidence="3">Uncharacterized protein</fullName>
    </submittedName>
</protein>
<keyword evidence="2" id="KW-1133">Transmembrane helix</keyword>
<proteinExistence type="predicted"/>
<gene>
    <name evidence="3" type="ORF">OS493_031611</name>
</gene>
<accession>A0A9W9YL20</accession>
<evidence type="ECO:0000256" key="2">
    <source>
        <dbReference type="SAM" id="Phobius"/>
    </source>
</evidence>
<name>A0A9W9YL20_9CNID</name>
<feature type="compositionally biased region" description="Acidic residues" evidence="1">
    <location>
        <begin position="89"/>
        <end position="103"/>
    </location>
</feature>
<evidence type="ECO:0000313" key="3">
    <source>
        <dbReference type="EMBL" id="KAJ7353904.1"/>
    </source>
</evidence>
<evidence type="ECO:0000256" key="1">
    <source>
        <dbReference type="SAM" id="MobiDB-lite"/>
    </source>
</evidence>
<sequence length="242" mass="26855">MRVEVFLQSAAIKILRQKLSQVSFSAGFPFRFKMVQVLISSLCYLVLLAVLALFAFLVRLIGTTPDPEPDPRTQTKQENLSQPTSTSEDIQEQNSELEDDQEPETNPIPSTQVNSEAKPDAAILQPAPPSVKAIKAASSSLSPLTLFLLGDATRIRESSSNKWAVAKMQNHYKCTRPRTSFLSSRAEDVERFYHPVESNYVPQVRSLEGLSSDRADSVVVDIYPLPDAFLTKEMALIASHCL</sequence>
<feature type="transmembrane region" description="Helical" evidence="2">
    <location>
        <begin position="37"/>
        <end position="62"/>
    </location>
</feature>
<keyword evidence="2" id="KW-0812">Transmembrane</keyword>
<feature type="compositionally biased region" description="Polar residues" evidence="1">
    <location>
        <begin position="76"/>
        <end position="88"/>
    </location>
</feature>
<organism evidence="3 4">
    <name type="scientific">Desmophyllum pertusum</name>
    <dbReference type="NCBI Taxonomy" id="174260"/>
    <lineage>
        <taxon>Eukaryota</taxon>
        <taxon>Metazoa</taxon>
        <taxon>Cnidaria</taxon>
        <taxon>Anthozoa</taxon>
        <taxon>Hexacorallia</taxon>
        <taxon>Scleractinia</taxon>
        <taxon>Caryophylliina</taxon>
        <taxon>Caryophylliidae</taxon>
        <taxon>Desmophyllum</taxon>
    </lineage>
</organism>
<keyword evidence="2" id="KW-0472">Membrane</keyword>
<dbReference type="EMBL" id="MU827338">
    <property type="protein sequence ID" value="KAJ7353904.1"/>
    <property type="molecule type" value="Genomic_DNA"/>
</dbReference>
<evidence type="ECO:0000313" key="4">
    <source>
        <dbReference type="Proteomes" id="UP001163046"/>
    </source>
</evidence>